<feature type="compositionally biased region" description="Polar residues" evidence="1">
    <location>
        <begin position="1"/>
        <end position="13"/>
    </location>
</feature>
<proteinExistence type="predicted"/>
<feature type="region of interest" description="Disordered" evidence="1">
    <location>
        <begin position="1"/>
        <end position="24"/>
    </location>
</feature>
<comment type="caution">
    <text evidence="2">The sequence shown here is derived from an EMBL/GenBank/DDBJ whole genome shotgun (WGS) entry which is preliminary data.</text>
</comment>
<protein>
    <submittedName>
        <fullName evidence="2">Uncharacterized protein</fullName>
    </submittedName>
</protein>
<evidence type="ECO:0000313" key="3">
    <source>
        <dbReference type="Proteomes" id="UP000257109"/>
    </source>
</evidence>
<sequence>TRLKTNYQGSKWKNNSRRYTKKVKGQSQTFKFECPNLENEKEKDKKNLFFKKKKGLLETWDDLDLSSSKEENKEANLCLMADTTLEGEEDDEVDLKKDKFISHYSKYRMFEYLSYDCRDHPKGSFKPTRINKKEPKRI</sequence>
<keyword evidence="3" id="KW-1185">Reference proteome</keyword>
<accession>A0A371I3M9</accession>
<organism evidence="2 3">
    <name type="scientific">Mucuna pruriens</name>
    <name type="common">Velvet bean</name>
    <name type="synonym">Dolichos pruriens</name>
    <dbReference type="NCBI Taxonomy" id="157652"/>
    <lineage>
        <taxon>Eukaryota</taxon>
        <taxon>Viridiplantae</taxon>
        <taxon>Streptophyta</taxon>
        <taxon>Embryophyta</taxon>
        <taxon>Tracheophyta</taxon>
        <taxon>Spermatophyta</taxon>
        <taxon>Magnoliopsida</taxon>
        <taxon>eudicotyledons</taxon>
        <taxon>Gunneridae</taxon>
        <taxon>Pentapetalae</taxon>
        <taxon>rosids</taxon>
        <taxon>fabids</taxon>
        <taxon>Fabales</taxon>
        <taxon>Fabaceae</taxon>
        <taxon>Papilionoideae</taxon>
        <taxon>50 kb inversion clade</taxon>
        <taxon>NPAAA clade</taxon>
        <taxon>indigoferoid/millettioid clade</taxon>
        <taxon>Phaseoleae</taxon>
        <taxon>Mucuna</taxon>
    </lineage>
</organism>
<evidence type="ECO:0000256" key="1">
    <source>
        <dbReference type="SAM" id="MobiDB-lite"/>
    </source>
</evidence>
<dbReference type="Proteomes" id="UP000257109">
    <property type="component" value="Unassembled WGS sequence"/>
</dbReference>
<dbReference type="EMBL" id="QJKJ01000999">
    <property type="protein sequence ID" value="RDY09638.1"/>
    <property type="molecule type" value="Genomic_DNA"/>
</dbReference>
<evidence type="ECO:0000313" key="2">
    <source>
        <dbReference type="EMBL" id="RDY09638.1"/>
    </source>
</evidence>
<feature type="compositionally biased region" description="Basic residues" evidence="1">
    <location>
        <begin position="14"/>
        <end position="24"/>
    </location>
</feature>
<dbReference type="AlphaFoldDB" id="A0A371I3M9"/>
<feature type="non-terminal residue" evidence="2">
    <location>
        <position position="1"/>
    </location>
</feature>
<dbReference type="OrthoDB" id="1437013at2759"/>
<gene>
    <name evidence="2" type="ORF">CR513_05964</name>
</gene>
<reference evidence="2" key="1">
    <citation type="submission" date="2018-05" db="EMBL/GenBank/DDBJ databases">
        <title>Draft genome of Mucuna pruriens seed.</title>
        <authorList>
            <person name="Nnadi N.E."/>
            <person name="Vos R."/>
            <person name="Hasami M.H."/>
            <person name="Devisetty U.K."/>
            <person name="Aguiy J.C."/>
        </authorList>
    </citation>
    <scope>NUCLEOTIDE SEQUENCE [LARGE SCALE GENOMIC DNA]</scope>
    <source>
        <strain evidence="2">JCA_2017</strain>
    </source>
</reference>
<feature type="non-terminal residue" evidence="2">
    <location>
        <position position="138"/>
    </location>
</feature>
<name>A0A371I3M9_MUCPR</name>